<protein>
    <submittedName>
        <fullName evidence="2">Uncharacterized protein</fullName>
    </submittedName>
</protein>
<dbReference type="InterPro" id="IPR035338">
    <property type="entry name" value="KleA/KleC-like"/>
</dbReference>
<proteinExistence type="predicted"/>
<dbReference type="KEGG" id="doe:DENOEST_P0075"/>
<evidence type="ECO:0000313" key="3">
    <source>
        <dbReference type="Proteomes" id="UP000515733"/>
    </source>
</evidence>
<evidence type="ECO:0000313" key="2">
    <source>
        <dbReference type="EMBL" id="CAB1371322.1"/>
    </source>
</evidence>
<accession>A0A6S6Y6Z4</accession>
<dbReference type="EMBL" id="LR778302">
    <property type="protein sequence ID" value="CAB1371233.1"/>
    <property type="molecule type" value="Genomic_DNA"/>
</dbReference>
<sequence length="155" mass="17194">MHPIFMPWVDLLPEVGDPIRNDRDHLAAALADAELLEKRAAALRETVRAGRAALLDRILTRWTMRDIEQAATAAGEQGQPFPPAFVPDPVLREALRALDGAASPLDILRAFTAGRVIRQHNLFSTATAAERDETLHRVMDWWNYGAVPLLARLDG</sequence>
<name>A0A6S6Y6Z4_9PROT</name>
<gene>
    <name evidence="1" type="ORF">DENOEST_P0075</name>
    <name evidence="2" type="ORF">DENOEST_P0164</name>
</gene>
<dbReference type="AlphaFoldDB" id="A0A6S6Y6Z4"/>
<organism evidence="2 3">
    <name type="scientific">Denitratisoma oestradiolicum</name>
    <dbReference type="NCBI Taxonomy" id="311182"/>
    <lineage>
        <taxon>Bacteria</taxon>
        <taxon>Pseudomonadati</taxon>
        <taxon>Pseudomonadota</taxon>
        <taxon>Betaproteobacteria</taxon>
        <taxon>Nitrosomonadales</taxon>
        <taxon>Sterolibacteriaceae</taxon>
        <taxon>Denitratisoma</taxon>
    </lineage>
</organism>
<dbReference type="KEGG" id="doe:DENOEST_P0164"/>
<dbReference type="EMBL" id="LR778302">
    <property type="protein sequence ID" value="CAB1371322.1"/>
    <property type="molecule type" value="Genomic_DNA"/>
</dbReference>
<keyword evidence="2" id="KW-0614">Plasmid</keyword>
<keyword evidence="3" id="KW-1185">Reference proteome</keyword>
<reference evidence="2 3" key="1">
    <citation type="submission" date="2020-03" db="EMBL/GenBank/DDBJ databases">
        <authorList>
            <consortium name="Genoscope - CEA"/>
            <person name="William W."/>
        </authorList>
    </citation>
    <scope>NUCLEOTIDE SEQUENCE [LARGE SCALE GENOMIC DNA]</scope>
    <source>
        <strain evidence="3">DSM 16959</strain>
        <strain evidence="2">DSM16959</strain>
        <plasmid evidence="2 3">pI</plasmid>
    </source>
</reference>
<dbReference type="Proteomes" id="UP000515733">
    <property type="component" value="Plasmid pI"/>
</dbReference>
<dbReference type="RefSeq" id="WP_183148360.1">
    <property type="nucleotide sequence ID" value="NZ_LR778302.1"/>
</dbReference>
<evidence type="ECO:0000313" key="1">
    <source>
        <dbReference type="EMBL" id="CAB1371233.1"/>
    </source>
</evidence>
<geneLocation type="plasmid" evidence="2 3">
    <name>pI</name>
</geneLocation>
<dbReference type="Pfam" id="PF17383">
    <property type="entry name" value="kleA_kleC"/>
    <property type="match status" value="1"/>
</dbReference>